<comment type="caution">
    <text evidence="2">The sequence shown here is derived from an EMBL/GenBank/DDBJ whole genome shotgun (WGS) entry which is preliminary data.</text>
</comment>
<name>A0ABW6W5A8_9ACTN</name>
<dbReference type="PROSITE" id="PS51318">
    <property type="entry name" value="TAT"/>
    <property type="match status" value="1"/>
</dbReference>
<dbReference type="SMART" id="SM00637">
    <property type="entry name" value="CBD_II"/>
    <property type="match status" value="1"/>
</dbReference>
<dbReference type="InterPro" id="IPR008965">
    <property type="entry name" value="CBM2/CBM3_carb-bd_dom_sf"/>
</dbReference>
<dbReference type="SUPFAM" id="SSF49384">
    <property type="entry name" value="Carbohydrate-binding domain"/>
    <property type="match status" value="1"/>
</dbReference>
<evidence type="ECO:0000313" key="2">
    <source>
        <dbReference type="EMBL" id="MFF5288493.1"/>
    </source>
</evidence>
<dbReference type="InterPro" id="IPR012291">
    <property type="entry name" value="CBM2_carb-bd_dom_sf"/>
</dbReference>
<organism evidence="2 3">
    <name type="scientific">Paractinoplanes globisporus</name>
    <dbReference type="NCBI Taxonomy" id="113565"/>
    <lineage>
        <taxon>Bacteria</taxon>
        <taxon>Bacillati</taxon>
        <taxon>Actinomycetota</taxon>
        <taxon>Actinomycetes</taxon>
        <taxon>Micromonosporales</taxon>
        <taxon>Micromonosporaceae</taxon>
        <taxon>Paractinoplanes</taxon>
    </lineage>
</organism>
<proteinExistence type="predicted"/>
<gene>
    <name evidence="2" type="ORF">ACFY35_03590</name>
</gene>
<dbReference type="InterPro" id="IPR001919">
    <property type="entry name" value="CBD2"/>
</dbReference>
<dbReference type="Gene3D" id="2.60.40.290">
    <property type="match status" value="1"/>
</dbReference>
<dbReference type="PROSITE" id="PS51173">
    <property type="entry name" value="CBM2"/>
    <property type="match status" value="1"/>
</dbReference>
<sequence>MAVSRRATLAAGGIAAGASLLTALVMAPLVVGTAAAAVGGCSAIAAIQSQWGSGTAGGEIVTVTVANTSTQAATRWTVTWTATGQVVSAWNATVSVSGGTATAVDAVYNGSLAPGASTTFGMQLAGTGAAPAMSCANDAVPPTSGSPSVTSSAGADVRVTDADAGRTVTLLVGQTLLVSLPATYRPVTAKGSGLSLLSSSGGFPTGQPAAARYRAVAPGSIDLSSQTDYACLHATPPCAVPIALWAVHVQVVDVSHSGGQTVTTTTADNGRALSLRVGDTLVVSLPSQYDPPPSSIGGVLVQRDVSGGYPTNQPLVVHYVAAAPGHADVTTNTDYPCDHDPTPCPGPIMRWTIHVTVTA</sequence>
<dbReference type="RefSeq" id="WP_387696478.1">
    <property type="nucleotide sequence ID" value="NZ_JBIAZU010000001.1"/>
</dbReference>
<dbReference type="Proteomes" id="UP001602245">
    <property type="component" value="Unassembled WGS sequence"/>
</dbReference>
<dbReference type="Pfam" id="PF00553">
    <property type="entry name" value="CBM_2"/>
    <property type="match status" value="1"/>
</dbReference>
<keyword evidence="3" id="KW-1185">Reference proteome</keyword>
<reference evidence="2 3" key="1">
    <citation type="submission" date="2024-10" db="EMBL/GenBank/DDBJ databases">
        <title>The Natural Products Discovery Center: Release of the First 8490 Sequenced Strains for Exploring Actinobacteria Biosynthetic Diversity.</title>
        <authorList>
            <person name="Kalkreuter E."/>
            <person name="Kautsar S.A."/>
            <person name="Yang D."/>
            <person name="Bader C.D."/>
            <person name="Teijaro C.N."/>
            <person name="Fluegel L."/>
            <person name="Davis C.M."/>
            <person name="Simpson J.R."/>
            <person name="Lauterbach L."/>
            <person name="Steele A.D."/>
            <person name="Gui C."/>
            <person name="Meng S."/>
            <person name="Li G."/>
            <person name="Viehrig K."/>
            <person name="Ye F."/>
            <person name="Su P."/>
            <person name="Kiefer A.F."/>
            <person name="Nichols A."/>
            <person name="Cepeda A.J."/>
            <person name="Yan W."/>
            <person name="Fan B."/>
            <person name="Jiang Y."/>
            <person name="Adhikari A."/>
            <person name="Zheng C.-J."/>
            <person name="Schuster L."/>
            <person name="Cowan T.M."/>
            <person name="Smanski M.J."/>
            <person name="Chevrette M.G."/>
            <person name="De Carvalho L.P.S."/>
            <person name="Shen B."/>
        </authorList>
    </citation>
    <scope>NUCLEOTIDE SEQUENCE [LARGE SCALE GENOMIC DNA]</scope>
    <source>
        <strain evidence="2 3">NPDC000087</strain>
    </source>
</reference>
<accession>A0ABW6W5A8</accession>
<feature type="domain" description="CBM2" evidence="1">
    <location>
        <begin position="34"/>
        <end position="145"/>
    </location>
</feature>
<dbReference type="InterPro" id="IPR006311">
    <property type="entry name" value="TAT_signal"/>
</dbReference>
<dbReference type="EMBL" id="JBIAZU010000001">
    <property type="protein sequence ID" value="MFF5288493.1"/>
    <property type="molecule type" value="Genomic_DNA"/>
</dbReference>
<evidence type="ECO:0000313" key="3">
    <source>
        <dbReference type="Proteomes" id="UP001602245"/>
    </source>
</evidence>
<protein>
    <submittedName>
        <fullName evidence="2">Cellulose binding domain-containing protein</fullName>
    </submittedName>
</protein>
<evidence type="ECO:0000259" key="1">
    <source>
        <dbReference type="PROSITE" id="PS51173"/>
    </source>
</evidence>